<evidence type="ECO:0000313" key="3">
    <source>
        <dbReference type="EMBL" id="KGF15859.1"/>
    </source>
</evidence>
<proteinExistence type="predicted"/>
<reference evidence="3 4" key="1">
    <citation type="submission" date="2014-07" db="EMBL/GenBank/DDBJ databases">
        <authorList>
            <person name="McCorrison J."/>
            <person name="Sanka R."/>
            <person name="Torralba M."/>
            <person name="Gillis M."/>
            <person name="Haft D.H."/>
            <person name="Methe B."/>
            <person name="Sutton G."/>
            <person name="Nelson K.E."/>
        </authorList>
    </citation>
    <scope>NUCLEOTIDE SEQUENCE [LARGE SCALE GENOMIC DNA]</scope>
    <source>
        <strain evidence="3 4">DNF00450</strain>
    </source>
</reference>
<feature type="compositionally biased region" description="Basic residues" evidence="1">
    <location>
        <begin position="59"/>
        <end position="68"/>
    </location>
</feature>
<organism evidence="3 4">
    <name type="scientific">Corynebacterium freneyi DNF00450</name>
    <dbReference type="NCBI Taxonomy" id="1287475"/>
    <lineage>
        <taxon>Bacteria</taxon>
        <taxon>Bacillati</taxon>
        <taxon>Actinomycetota</taxon>
        <taxon>Actinomycetes</taxon>
        <taxon>Mycobacteriales</taxon>
        <taxon>Corynebacteriaceae</taxon>
        <taxon>Corynebacterium</taxon>
    </lineage>
</organism>
<dbReference type="AlphaFoldDB" id="A0A096A4S7"/>
<dbReference type="RefSeq" id="WP_035123008.1">
    <property type="nucleotide sequence ID" value="NZ_JRNE01000067.1"/>
</dbReference>
<keyword evidence="2" id="KW-0812">Transmembrane</keyword>
<dbReference type="EMBL" id="JRNE01000067">
    <property type="protein sequence ID" value="KGF15859.1"/>
    <property type="molecule type" value="Genomic_DNA"/>
</dbReference>
<evidence type="ECO:0000313" key="4">
    <source>
        <dbReference type="Proteomes" id="UP000029548"/>
    </source>
</evidence>
<name>A0A096A4S7_9CORY</name>
<keyword evidence="2" id="KW-1133">Transmembrane helix</keyword>
<gene>
    <name evidence="3" type="ORF">HMPREF1650_10125</name>
</gene>
<evidence type="ECO:0000256" key="2">
    <source>
        <dbReference type="SAM" id="Phobius"/>
    </source>
</evidence>
<protein>
    <submittedName>
        <fullName evidence="3">Uncharacterized protein</fullName>
    </submittedName>
</protein>
<sequence length="79" mass="8549">MYEALEGTVDSAGQWLTQLSVLGQTTVLLAFLVPVGGVVAFAFIGLIDVVVGRFSRKWSTKRPGRGGRTRIELVEQDPS</sequence>
<dbReference type="Proteomes" id="UP000029548">
    <property type="component" value="Unassembled WGS sequence"/>
</dbReference>
<feature type="region of interest" description="Disordered" evidence="1">
    <location>
        <begin position="59"/>
        <end position="79"/>
    </location>
</feature>
<accession>A0A096A4S7</accession>
<comment type="caution">
    <text evidence="3">The sequence shown here is derived from an EMBL/GenBank/DDBJ whole genome shotgun (WGS) entry which is preliminary data.</text>
</comment>
<keyword evidence="2" id="KW-0472">Membrane</keyword>
<evidence type="ECO:0000256" key="1">
    <source>
        <dbReference type="SAM" id="MobiDB-lite"/>
    </source>
</evidence>
<dbReference type="eggNOG" id="ENOG5031J51">
    <property type="taxonomic scope" value="Bacteria"/>
</dbReference>
<feature type="transmembrane region" description="Helical" evidence="2">
    <location>
        <begin position="27"/>
        <end position="51"/>
    </location>
</feature>